<dbReference type="Proteomes" id="UP000274271">
    <property type="component" value="Unassembled WGS sequence"/>
</dbReference>
<keyword evidence="2" id="KW-1185">Reference proteome</keyword>
<dbReference type="Gene3D" id="2.60.40.1120">
    <property type="entry name" value="Carboxypeptidase-like, regulatory domain"/>
    <property type="match status" value="1"/>
</dbReference>
<dbReference type="SUPFAM" id="SSF49464">
    <property type="entry name" value="Carboxypeptidase regulatory domain-like"/>
    <property type="match status" value="1"/>
</dbReference>
<proteinExistence type="predicted"/>
<keyword evidence="1" id="KW-0645">Protease</keyword>
<accession>A0A3P1CJN9</accession>
<comment type="caution">
    <text evidence="1">The sequence shown here is derived from an EMBL/GenBank/DDBJ whole genome shotgun (WGS) entry which is preliminary data.</text>
</comment>
<keyword evidence="1" id="KW-0121">Carboxypeptidase</keyword>
<dbReference type="RefSeq" id="WP_124907346.1">
    <property type="nucleotide sequence ID" value="NZ_RQJP01000003.1"/>
</dbReference>
<evidence type="ECO:0000313" key="2">
    <source>
        <dbReference type="Proteomes" id="UP000274271"/>
    </source>
</evidence>
<name>A0A3P1CJN9_9BACT</name>
<dbReference type="AlphaFoldDB" id="A0A3P1CJN9"/>
<evidence type="ECO:0000313" key="1">
    <source>
        <dbReference type="EMBL" id="RRB13448.1"/>
    </source>
</evidence>
<gene>
    <name evidence="1" type="ORF">EHT87_14320</name>
</gene>
<dbReference type="InterPro" id="IPR008969">
    <property type="entry name" value="CarboxyPept-like_regulatory"/>
</dbReference>
<keyword evidence="1" id="KW-0378">Hydrolase</keyword>
<dbReference type="EMBL" id="RQJP01000003">
    <property type="protein sequence ID" value="RRB13448.1"/>
    <property type="molecule type" value="Genomic_DNA"/>
</dbReference>
<protein>
    <submittedName>
        <fullName evidence="1">Carboxypeptidase regulatory-like domain-containing protein</fullName>
    </submittedName>
</protein>
<dbReference type="OrthoDB" id="961386at2"/>
<sequence length="340" mass="37501">MPLTNLILFSVLVVRPNGQAFEGARIRVLDPANADITQSFLGQSTAVTDSFGKLVRLKAPNAVPAGTYTIEATAPGFQRTTVQTLGTFTGTGIFVLHPEQITDLSGYTIETPSADYLSPLAPVRVVVTAPEPDATQWQLIQTTISQGGREVIAESPVDPVTGEAIIPVRNRVQLLPRPNLVPDNQAMIIDPDFSDTVTLNFSAITDDGTYPTDLEPVELSFANIYPPGPVNDLSDYTNKNTLAKWITPFQEVTVFRGYYADVMIWLPVEVAGLEMWRMDFDRQNYWVNVYNPPVPDGLFSSGRVVRVRLRTPDIDGVAYSKLRFFNSAGDVSETLLIRYQ</sequence>
<dbReference type="GO" id="GO:0004180">
    <property type="term" value="F:carboxypeptidase activity"/>
    <property type="evidence" value="ECO:0007669"/>
    <property type="project" value="UniProtKB-KW"/>
</dbReference>
<organism evidence="1 2">
    <name type="scientific">Larkinella knui</name>
    <dbReference type="NCBI Taxonomy" id="2025310"/>
    <lineage>
        <taxon>Bacteria</taxon>
        <taxon>Pseudomonadati</taxon>
        <taxon>Bacteroidota</taxon>
        <taxon>Cytophagia</taxon>
        <taxon>Cytophagales</taxon>
        <taxon>Spirosomataceae</taxon>
        <taxon>Larkinella</taxon>
    </lineage>
</organism>
<reference evidence="1 2" key="1">
    <citation type="submission" date="2018-11" db="EMBL/GenBank/DDBJ databases">
        <authorList>
            <person name="Zhou Z."/>
            <person name="Wang G."/>
        </authorList>
    </citation>
    <scope>NUCLEOTIDE SEQUENCE [LARGE SCALE GENOMIC DNA]</scope>
    <source>
        <strain evidence="1 2">KCTC42998</strain>
    </source>
</reference>